<dbReference type="EMBL" id="MU155137">
    <property type="protein sequence ID" value="KAF9485147.1"/>
    <property type="molecule type" value="Genomic_DNA"/>
</dbReference>
<evidence type="ECO:0000313" key="3">
    <source>
        <dbReference type="Proteomes" id="UP000807469"/>
    </source>
</evidence>
<accession>A0A9P5ZCX9</accession>
<dbReference type="Gene3D" id="3.40.50.300">
    <property type="entry name" value="P-loop containing nucleotide triphosphate hydrolases"/>
    <property type="match status" value="2"/>
</dbReference>
<dbReference type="AlphaFoldDB" id="A0A9P5ZCX9"/>
<dbReference type="Pfam" id="PF13087">
    <property type="entry name" value="AAA_12"/>
    <property type="match status" value="1"/>
</dbReference>
<evidence type="ECO:0000313" key="2">
    <source>
        <dbReference type="EMBL" id="KAF9485147.1"/>
    </source>
</evidence>
<evidence type="ECO:0000259" key="1">
    <source>
        <dbReference type="Pfam" id="PF13087"/>
    </source>
</evidence>
<dbReference type="PANTHER" id="PTHR10887:SF495">
    <property type="entry name" value="HELICASE SENATAXIN ISOFORM X1-RELATED"/>
    <property type="match status" value="1"/>
</dbReference>
<sequence>MPTFQQTFFDGNDPLLNKRLDTLTTSYADIGTNDILKVFDHAYPLGLAPGYLTDGTLAWLAISDEKNCRIVQFQQVDANTSDRKPKKVNRKTSEKSAEILQDGILCRKAGDLFAFDMGHLSMALYFYHGLRITQAVDIQSAFPEVRDRAPLGILKDAFKGIEDGSITKIKEPNVHRHFEEQTLKPGQELNGTQDVAMRAWLAQFIATYGAGERTFAEVPRIDTKKLSIDRIATLAKMAADSLRLDTRKPTQITHQVSQSRDATTGDLQLNSQNYNTKLRGNKDIKVNVIGPQGSYTVDAQVAAVSGRAGSINTRGYQLTDKTVTTVTSSGPEAQTTAEAKRDETLLRILQGKDKSFDEIPWIKNIWSPAEDGALIWPKEWTPLVEPELPPPSPATQKLMSDLPMLNNSQQNAVNAMVSQTDEHRITIVQGPPGTGKTSVIASFVHFSVNMCGRRGIWLVAQSNVAVKNIAEKLISTNFTNWKLVVSKDFHFDWHEHIYSKVNDHIVRSDQIAKATGRLKLKDTHVVLCTLSMLSNSAINQFMKQIPFTTLVIDEASQIEIGNYIPVFSKFKALRKVCFIGDDKQLPPHGQESIEDLKSIFEVDHLKDQVLFLDTQYHMPPQIGRVISKVVYENKLKSNPRHPIHDQITACFFLDVDKGKEIQLENKSFQNTTECFAILMLASKLQDEGKSYKIITPYAAQTTFIETTMKENGLAWEDKCFNVDSFQAGH</sequence>
<feature type="domain" description="DNA2/NAM7 helicase-like C-terminal" evidence="1">
    <location>
        <begin position="605"/>
        <end position="726"/>
    </location>
</feature>
<dbReference type="OrthoDB" id="6513042at2759"/>
<dbReference type="InterPro" id="IPR027417">
    <property type="entry name" value="P-loop_NTPase"/>
</dbReference>
<name>A0A9P5ZCX9_9AGAR</name>
<keyword evidence="2" id="KW-0378">Hydrolase</keyword>
<comment type="caution">
    <text evidence="2">The sequence shown here is derived from an EMBL/GenBank/DDBJ whole genome shotgun (WGS) entry which is preliminary data.</text>
</comment>
<reference evidence="2" key="1">
    <citation type="submission" date="2020-11" db="EMBL/GenBank/DDBJ databases">
        <authorList>
            <consortium name="DOE Joint Genome Institute"/>
            <person name="Ahrendt S."/>
            <person name="Riley R."/>
            <person name="Andreopoulos W."/>
            <person name="Labutti K."/>
            <person name="Pangilinan J."/>
            <person name="Ruiz-Duenas F.J."/>
            <person name="Barrasa J.M."/>
            <person name="Sanchez-Garcia M."/>
            <person name="Camarero S."/>
            <person name="Miyauchi S."/>
            <person name="Serrano A."/>
            <person name="Linde D."/>
            <person name="Babiker R."/>
            <person name="Drula E."/>
            <person name="Ayuso-Fernandez I."/>
            <person name="Pacheco R."/>
            <person name="Padilla G."/>
            <person name="Ferreira P."/>
            <person name="Barriuso J."/>
            <person name="Kellner H."/>
            <person name="Castanera R."/>
            <person name="Alfaro M."/>
            <person name="Ramirez L."/>
            <person name="Pisabarro A.G."/>
            <person name="Kuo A."/>
            <person name="Tritt A."/>
            <person name="Lipzen A."/>
            <person name="He G."/>
            <person name="Yan M."/>
            <person name="Ng V."/>
            <person name="Cullen D."/>
            <person name="Martin F."/>
            <person name="Rosso M.-N."/>
            <person name="Henrissat B."/>
            <person name="Hibbett D."/>
            <person name="Martinez A.T."/>
            <person name="Grigoriev I.V."/>
        </authorList>
    </citation>
    <scope>NUCLEOTIDE SEQUENCE</scope>
    <source>
        <strain evidence="2">CIRM-BRFM 674</strain>
    </source>
</reference>
<dbReference type="GO" id="GO:0016787">
    <property type="term" value="F:hydrolase activity"/>
    <property type="evidence" value="ECO:0007669"/>
    <property type="project" value="UniProtKB-KW"/>
</dbReference>
<dbReference type="Pfam" id="PF13245">
    <property type="entry name" value="AAA_19"/>
    <property type="match status" value="1"/>
</dbReference>
<dbReference type="PANTHER" id="PTHR10887">
    <property type="entry name" value="DNA2/NAM7 HELICASE FAMILY"/>
    <property type="match status" value="1"/>
</dbReference>
<gene>
    <name evidence="2" type="ORF">BDN70DRAFT_890317</name>
</gene>
<keyword evidence="3" id="KW-1185">Reference proteome</keyword>
<dbReference type="SUPFAM" id="SSF52540">
    <property type="entry name" value="P-loop containing nucleoside triphosphate hydrolases"/>
    <property type="match status" value="1"/>
</dbReference>
<dbReference type="Proteomes" id="UP000807469">
    <property type="component" value="Unassembled WGS sequence"/>
</dbReference>
<dbReference type="InterPro" id="IPR041679">
    <property type="entry name" value="DNA2/NAM7-like_C"/>
</dbReference>
<organism evidence="2 3">
    <name type="scientific">Pholiota conissans</name>
    <dbReference type="NCBI Taxonomy" id="109636"/>
    <lineage>
        <taxon>Eukaryota</taxon>
        <taxon>Fungi</taxon>
        <taxon>Dikarya</taxon>
        <taxon>Basidiomycota</taxon>
        <taxon>Agaricomycotina</taxon>
        <taxon>Agaricomycetes</taxon>
        <taxon>Agaricomycetidae</taxon>
        <taxon>Agaricales</taxon>
        <taxon>Agaricineae</taxon>
        <taxon>Strophariaceae</taxon>
        <taxon>Pholiota</taxon>
    </lineage>
</organism>
<proteinExistence type="predicted"/>
<dbReference type="InterPro" id="IPR045055">
    <property type="entry name" value="DNA2/NAM7-like"/>
</dbReference>
<protein>
    <submittedName>
        <fullName evidence="2">P-loop containing nucleoside triphosphate hydrolase protein</fullName>
    </submittedName>
</protein>